<feature type="region of interest" description="Disordered" evidence="1">
    <location>
        <begin position="1"/>
        <end position="29"/>
    </location>
</feature>
<dbReference type="PIRSF" id="PIRSF021603">
    <property type="entry name" value="UCP21603_acetyltransf"/>
    <property type="match status" value="1"/>
</dbReference>
<proteinExistence type="predicted"/>
<dbReference type="InterPro" id="IPR025289">
    <property type="entry name" value="DUF4081"/>
</dbReference>
<dbReference type="InterPro" id="IPR000182">
    <property type="entry name" value="GNAT_dom"/>
</dbReference>
<comment type="caution">
    <text evidence="3">The sequence shown here is derived from an EMBL/GenBank/DDBJ whole genome shotgun (WGS) entry which is preliminary data.</text>
</comment>
<gene>
    <name evidence="3" type="ORF">FHX71_000807</name>
</gene>
<dbReference type="SUPFAM" id="SSF55729">
    <property type="entry name" value="Acyl-CoA N-acyltransferases (Nat)"/>
    <property type="match status" value="1"/>
</dbReference>
<dbReference type="InterPro" id="IPR016794">
    <property type="entry name" value="UCP21603_acetyltransf"/>
</dbReference>
<dbReference type="GO" id="GO:0016747">
    <property type="term" value="F:acyltransferase activity, transferring groups other than amino-acyl groups"/>
    <property type="evidence" value="ECO:0007669"/>
    <property type="project" value="InterPro"/>
</dbReference>
<dbReference type="PROSITE" id="PS51186">
    <property type="entry name" value="GNAT"/>
    <property type="match status" value="1"/>
</dbReference>
<dbReference type="Proteomes" id="UP000540568">
    <property type="component" value="Unassembled WGS sequence"/>
</dbReference>
<organism evidence="3 4">
    <name type="scientific">Promicromonospora sukumoe</name>
    <dbReference type="NCBI Taxonomy" id="88382"/>
    <lineage>
        <taxon>Bacteria</taxon>
        <taxon>Bacillati</taxon>
        <taxon>Actinomycetota</taxon>
        <taxon>Actinomycetes</taxon>
        <taxon>Micrococcales</taxon>
        <taxon>Promicromonosporaceae</taxon>
        <taxon>Promicromonospora</taxon>
    </lineage>
</organism>
<dbReference type="RefSeq" id="WP_182614528.1">
    <property type="nucleotide sequence ID" value="NZ_BAAATF010000002.1"/>
</dbReference>
<evidence type="ECO:0000256" key="1">
    <source>
        <dbReference type="SAM" id="MobiDB-lite"/>
    </source>
</evidence>
<dbReference type="Pfam" id="PF00583">
    <property type="entry name" value="Acetyltransf_1"/>
    <property type="match status" value="1"/>
</dbReference>
<dbReference type="AlphaFoldDB" id="A0A7W3PCG1"/>
<reference evidence="3 4" key="1">
    <citation type="submission" date="2020-07" db="EMBL/GenBank/DDBJ databases">
        <title>Sequencing the genomes of 1000 actinobacteria strains.</title>
        <authorList>
            <person name="Klenk H.-P."/>
        </authorList>
    </citation>
    <scope>NUCLEOTIDE SEQUENCE [LARGE SCALE GENOMIC DNA]</scope>
    <source>
        <strain evidence="3 4">DSM 44121</strain>
    </source>
</reference>
<name>A0A7W3PCG1_9MICO</name>
<evidence type="ECO:0000259" key="2">
    <source>
        <dbReference type="PROSITE" id="PS51186"/>
    </source>
</evidence>
<sequence length="320" mass="33561">MARWRTPVPAGARPDGPLEPGEQDMGSQLGRGDMLARSLTRADLAAALAVCAVDPVASVLATARLEIAARSGFGAAAGQAWGFPAVGPLEAVCWSGANLVPVVPITDPARRAEAIAAFTTVARIYGRRSSSIVGEQRAALALWERLSPHWPAARDVRADQPSMAIGNDPLVAPDPTVRRSVPSELELVLPACVRMFTEEVGYSPIAAGGSAYAERVRSLITEGRSFVRLVPDGDGRPAVGFKAELGAVAGGVAQVQGVWVEPAFRGRGWSESGMAAVVAATRATIAPVVSLYVNAYNERAMAAYRRVGFEQVGTFATVLF</sequence>
<accession>A0A7W3PCG1</accession>
<protein>
    <recommendedName>
        <fullName evidence="2">N-acetyltransferase domain-containing protein</fullName>
    </recommendedName>
</protein>
<evidence type="ECO:0000313" key="4">
    <source>
        <dbReference type="Proteomes" id="UP000540568"/>
    </source>
</evidence>
<dbReference type="Pfam" id="PF13312">
    <property type="entry name" value="DUF4081"/>
    <property type="match status" value="1"/>
</dbReference>
<feature type="domain" description="N-acetyltransferase" evidence="2">
    <location>
        <begin position="175"/>
        <end position="320"/>
    </location>
</feature>
<evidence type="ECO:0000313" key="3">
    <source>
        <dbReference type="EMBL" id="MBA8806865.1"/>
    </source>
</evidence>
<keyword evidence="4" id="KW-1185">Reference proteome</keyword>
<dbReference type="Gene3D" id="3.40.630.30">
    <property type="match status" value="1"/>
</dbReference>
<dbReference type="EMBL" id="JACGWV010000001">
    <property type="protein sequence ID" value="MBA8806865.1"/>
    <property type="molecule type" value="Genomic_DNA"/>
</dbReference>
<dbReference type="InterPro" id="IPR016181">
    <property type="entry name" value="Acyl_CoA_acyltransferase"/>
</dbReference>